<name>A0A2N8KZF7_9BURK</name>
<feature type="chain" id="PRO_5018318040" description="DUF3455 domain-containing protein" evidence="1">
    <location>
        <begin position="28"/>
        <end position="179"/>
    </location>
</feature>
<keyword evidence="1" id="KW-0732">Signal</keyword>
<dbReference type="InterPro" id="IPR006311">
    <property type="entry name" value="TAT_signal"/>
</dbReference>
<dbReference type="PROSITE" id="PS51318">
    <property type="entry name" value="TAT"/>
    <property type="match status" value="1"/>
</dbReference>
<comment type="caution">
    <text evidence="2">The sequence shown here is derived from an EMBL/GenBank/DDBJ whole genome shotgun (WGS) entry which is preliminary data.</text>
</comment>
<accession>A0A2N8KZF7</accession>
<dbReference type="Proteomes" id="UP000235916">
    <property type="component" value="Unassembled WGS sequence"/>
</dbReference>
<dbReference type="InterPro" id="IPR021851">
    <property type="entry name" value="DUF3455"/>
</dbReference>
<protein>
    <recommendedName>
        <fullName evidence="4">DUF3455 domain-containing protein</fullName>
    </recommendedName>
</protein>
<evidence type="ECO:0008006" key="4">
    <source>
        <dbReference type="Google" id="ProtNLM"/>
    </source>
</evidence>
<proteinExistence type="predicted"/>
<feature type="signal peptide" evidence="1">
    <location>
        <begin position="1"/>
        <end position="27"/>
    </location>
</feature>
<dbReference type="AlphaFoldDB" id="A0A2N8KZF7"/>
<keyword evidence="3" id="KW-1185">Reference proteome</keyword>
<dbReference type="Pfam" id="PF11937">
    <property type="entry name" value="DUF3455"/>
    <property type="match status" value="1"/>
</dbReference>
<dbReference type="EMBL" id="POSP01000003">
    <property type="protein sequence ID" value="PND38846.1"/>
    <property type="molecule type" value="Genomic_DNA"/>
</dbReference>
<dbReference type="PANTHER" id="PTHR35567">
    <property type="entry name" value="MALATE DEHYDROGENASE (AFU_ORTHOLOGUE AFUA_2G13800)"/>
    <property type="match status" value="1"/>
</dbReference>
<evidence type="ECO:0000313" key="3">
    <source>
        <dbReference type="Proteomes" id="UP000235916"/>
    </source>
</evidence>
<dbReference type="PANTHER" id="PTHR35567:SF1">
    <property type="entry name" value="CONSERVED FUNGAL PROTEIN (AFU_ORTHOLOGUE AFUA_1G14230)"/>
    <property type="match status" value="1"/>
</dbReference>
<organism evidence="2 3">
    <name type="scientific">Kinneretia aquatilis</name>
    <dbReference type="NCBI Taxonomy" id="2070761"/>
    <lineage>
        <taxon>Bacteria</taxon>
        <taxon>Pseudomonadati</taxon>
        <taxon>Pseudomonadota</taxon>
        <taxon>Betaproteobacteria</taxon>
        <taxon>Burkholderiales</taxon>
        <taxon>Sphaerotilaceae</taxon>
        <taxon>Roseateles</taxon>
    </lineage>
</organism>
<dbReference type="RefSeq" id="WP_102768763.1">
    <property type="nucleotide sequence ID" value="NZ_POSP01000003.1"/>
</dbReference>
<evidence type="ECO:0000256" key="1">
    <source>
        <dbReference type="SAM" id="SignalP"/>
    </source>
</evidence>
<dbReference type="OrthoDB" id="193535at2"/>
<evidence type="ECO:0000313" key="2">
    <source>
        <dbReference type="EMBL" id="PND38846.1"/>
    </source>
</evidence>
<gene>
    <name evidence="2" type="ORF">C1O66_15805</name>
</gene>
<sequence length="179" mass="19111">MTHTLNFTTRQALAAAGLLFATSLLHAAALPEALKAAASQQQTLELQATGVQIYECKAIKDAVPARFEWAFKAPEAELFDAKGRSVGKHYAGPSWEFQDGSKVVGEVRARDAGPDPKAIPWLLLSAKSNSGSGVFAKTAAIQRIDTVAGQAPAEGCSAETLGREARISYRAAYRFFETP</sequence>
<reference evidence="2 3" key="1">
    <citation type="submission" date="2018-01" db="EMBL/GenBank/DDBJ databases">
        <title>Draft genome sequence of Paucibacter aquatile CR182 isolated from freshwater of the Nakdong River.</title>
        <authorList>
            <person name="Choi A."/>
            <person name="Chung E.J."/>
        </authorList>
    </citation>
    <scope>NUCLEOTIDE SEQUENCE [LARGE SCALE GENOMIC DNA]</scope>
    <source>
        <strain evidence="2 3">CR182</strain>
    </source>
</reference>